<keyword evidence="2" id="KW-0812">Transmembrane</keyword>
<gene>
    <name evidence="3" type="ORF">AsFPU1_1168</name>
</gene>
<protein>
    <recommendedName>
        <fullName evidence="5">Phosphate ABC transporter permease</fullName>
    </recommendedName>
</protein>
<feature type="region of interest" description="Disordered" evidence="1">
    <location>
        <begin position="210"/>
        <end position="233"/>
    </location>
</feature>
<evidence type="ECO:0008006" key="5">
    <source>
        <dbReference type="Google" id="ProtNLM"/>
    </source>
</evidence>
<dbReference type="Proteomes" id="UP000287247">
    <property type="component" value="Unassembled WGS sequence"/>
</dbReference>
<evidence type="ECO:0000256" key="2">
    <source>
        <dbReference type="SAM" id="Phobius"/>
    </source>
</evidence>
<feature type="transmembrane region" description="Helical" evidence="2">
    <location>
        <begin position="63"/>
        <end position="83"/>
    </location>
</feature>
<dbReference type="AlphaFoldDB" id="A0A401IEY5"/>
<organism evidence="3 4">
    <name type="scientific">Aphanothece sacrum FPU1</name>
    <dbReference type="NCBI Taxonomy" id="1920663"/>
    <lineage>
        <taxon>Bacteria</taxon>
        <taxon>Bacillati</taxon>
        <taxon>Cyanobacteriota</taxon>
        <taxon>Cyanophyceae</taxon>
        <taxon>Oscillatoriophycideae</taxon>
        <taxon>Chroococcales</taxon>
        <taxon>Aphanothecaceae</taxon>
        <taxon>Aphanothece</taxon>
    </lineage>
</organism>
<feature type="transmembrane region" description="Helical" evidence="2">
    <location>
        <begin position="33"/>
        <end position="51"/>
    </location>
</feature>
<keyword evidence="2" id="KW-1133">Transmembrane helix</keyword>
<name>A0A401IEY5_APHSA</name>
<keyword evidence="4" id="KW-1185">Reference proteome</keyword>
<proteinExistence type="predicted"/>
<dbReference type="OrthoDB" id="459934at2"/>
<evidence type="ECO:0000313" key="4">
    <source>
        <dbReference type="Proteomes" id="UP000287247"/>
    </source>
</evidence>
<evidence type="ECO:0000313" key="3">
    <source>
        <dbReference type="EMBL" id="GBF79769.1"/>
    </source>
</evidence>
<keyword evidence="2" id="KW-0472">Membrane</keyword>
<dbReference type="RefSeq" id="WP_124973859.1">
    <property type="nucleotide sequence ID" value="NZ_BDQK01000005.1"/>
</dbReference>
<comment type="caution">
    <text evidence="3">The sequence shown here is derived from an EMBL/GenBank/DDBJ whole genome shotgun (WGS) entry which is preliminary data.</text>
</comment>
<evidence type="ECO:0000256" key="1">
    <source>
        <dbReference type="SAM" id="MobiDB-lite"/>
    </source>
</evidence>
<sequence>MLVPLTREAFEQIIPPIATGPQYAHYWGKLRDVLRKLLISVVALTVFWLIGKLLGPGGQTVKLIFDIIAGLYWLWSPVFWASIRNGTYRRLPYSGFWRGEVLDVFITEELVREEQNVNKWGELVVIENRERRINIEVGDQEGFRATVQAPVKRIYKGIVPGQIAEMLILSKQPDLSRIDKITDVYLPQYNLWVGDYPYLRRDVFKEVRTELGGSPRNTTRRRPPTTKRRKRLD</sequence>
<accession>A0A401IEY5</accession>
<reference evidence="4" key="1">
    <citation type="submission" date="2017-05" db="EMBL/GenBank/DDBJ databases">
        <title>Physiological properties and genetic analysis related to exopolysaccharide production of fresh-water unicellular cyanobacterium Aphanothece sacrum, Suizenji Nori, that has been cultured as a food source in Japan.</title>
        <authorList>
            <person name="Kanesaki Y."/>
            <person name="Yoshikawa S."/>
            <person name="Ohki K."/>
        </authorList>
    </citation>
    <scope>NUCLEOTIDE SEQUENCE [LARGE SCALE GENOMIC DNA]</scope>
    <source>
        <strain evidence="4">FPU1</strain>
    </source>
</reference>
<feature type="compositionally biased region" description="Basic residues" evidence="1">
    <location>
        <begin position="218"/>
        <end position="233"/>
    </location>
</feature>
<dbReference type="EMBL" id="BDQK01000005">
    <property type="protein sequence ID" value="GBF79769.1"/>
    <property type="molecule type" value="Genomic_DNA"/>
</dbReference>